<dbReference type="Pfam" id="PF04474">
    <property type="entry name" value="DUF554"/>
    <property type="match status" value="1"/>
</dbReference>
<feature type="transmembrane region" description="Helical" evidence="1">
    <location>
        <begin position="34"/>
        <end position="52"/>
    </location>
</feature>
<sequence>MPIGVIINAVSVAIGGILGALVGNKLNEDFKTKINMIFGACSMAMGIGSIVLMKNMPAVVFSVIIGTALGLVIHLGDRINTAGAGMQKVISKFVKADTSKIPEEEFMATLITVIVLFCSSGTGIYGAIVSGMSGDHSILIAKSILDLFTAMIFACTLGMVVSTIAVPQFVIFLVLFLCAGLIFPMTTPDMINDFKACGGILMLATGFRMIKVKMFPTADMIPAMVLVMPISFFWTTYVLPLVS</sequence>
<evidence type="ECO:0000313" key="2">
    <source>
        <dbReference type="EMBL" id="RRK30137.1"/>
    </source>
</evidence>
<name>A0A426DBI5_9FIRM</name>
<dbReference type="EMBL" id="RHJS01000002">
    <property type="protein sequence ID" value="RRK30137.1"/>
    <property type="molecule type" value="Genomic_DNA"/>
</dbReference>
<proteinExistence type="predicted"/>
<protein>
    <submittedName>
        <fullName evidence="2">DUF554 domain-containing protein</fullName>
    </submittedName>
</protein>
<evidence type="ECO:0000256" key="1">
    <source>
        <dbReference type="SAM" id="Phobius"/>
    </source>
</evidence>
<keyword evidence="1" id="KW-1133">Transmembrane helix</keyword>
<evidence type="ECO:0000313" key="3">
    <source>
        <dbReference type="Proteomes" id="UP000274920"/>
    </source>
</evidence>
<keyword evidence="3" id="KW-1185">Reference proteome</keyword>
<feature type="transmembrane region" description="Helical" evidence="1">
    <location>
        <begin position="6"/>
        <end position="22"/>
    </location>
</feature>
<feature type="transmembrane region" description="Helical" evidence="1">
    <location>
        <begin position="106"/>
        <end position="128"/>
    </location>
</feature>
<accession>A0A426DBI5</accession>
<feature type="transmembrane region" description="Helical" evidence="1">
    <location>
        <begin position="169"/>
        <end position="187"/>
    </location>
</feature>
<feature type="transmembrane region" description="Helical" evidence="1">
    <location>
        <begin position="140"/>
        <end position="162"/>
    </location>
</feature>
<reference evidence="2" key="1">
    <citation type="submission" date="2018-10" db="EMBL/GenBank/DDBJ databases">
        <title>Schaedlerella arabinophila gen. nov. sp. nov., isolated from the mouse intestinal tract and comparative analysis with the genome of the closely related altered Schaedler flora strain ASF502.</title>
        <authorList>
            <person name="Miyake S."/>
            <person name="Soh M."/>
            <person name="Seedorf H."/>
        </authorList>
    </citation>
    <scope>NUCLEOTIDE SEQUENCE [LARGE SCALE GENOMIC DNA]</scope>
    <source>
        <strain evidence="2">DSM 106076</strain>
    </source>
</reference>
<dbReference type="PANTHER" id="PTHR36111">
    <property type="entry name" value="INNER MEMBRANE PROTEIN-RELATED"/>
    <property type="match status" value="1"/>
</dbReference>
<keyword evidence="1" id="KW-0472">Membrane</keyword>
<dbReference type="AlphaFoldDB" id="A0A426DBI5"/>
<feature type="transmembrane region" description="Helical" evidence="1">
    <location>
        <begin position="222"/>
        <end position="242"/>
    </location>
</feature>
<dbReference type="PRINTS" id="PR00173">
    <property type="entry name" value="EDTRNSPORT"/>
</dbReference>
<dbReference type="RefSeq" id="WP_125126010.1">
    <property type="nucleotide sequence ID" value="NZ_RHJS01000002.1"/>
</dbReference>
<gene>
    <name evidence="2" type="ORF">EBB54_01150</name>
</gene>
<feature type="transmembrane region" description="Helical" evidence="1">
    <location>
        <begin position="58"/>
        <end position="76"/>
    </location>
</feature>
<keyword evidence="1" id="KW-0812">Transmembrane</keyword>
<dbReference type="PANTHER" id="PTHR36111:SF2">
    <property type="entry name" value="INNER MEMBRANE PROTEIN"/>
    <property type="match status" value="1"/>
</dbReference>
<dbReference type="InterPro" id="IPR007563">
    <property type="entry name" value="DUF554"/>
</dbReference>
<organism evidence="2 3">
    <name type="scientific">Schaedlerella arabinosiphila</name>
    <dbReference type="NCBI Taxonomy" id="2044587"/>
    <lineage>
        <taxon>Bacteria</taxon>
        <taxon>Bacillati</taxon>
        <taxon>Bacillota</taxon>
        <taxon>Clostridia</taxon>
        <taxon>Lachnospirales</taxon>
        <taxon>Lachnospiraceae</taxon>
        <taxon>Schaedlerella</taxon>
    </lineage>
</organism>
<comment type="caution">
    <text evidence="2">The sequence shown here is derived from an EMBL/GenBank/DDBJ whole genome shotgun (WGS) entry which is preliminary data.</text>
</comment>
<dbReference type="Proteomes" id="UP000274920">
    <property type="component" value="Unassembled WGS sequence"/>
</dbReference>